<feature type="compositionally biased region" description="Basic and acidic residues" evidence="1">
    <location>
        <begin position="1"/>
        <end position="18"/>
    </location>
</feature>
<proteinExistence type="predicted"/>
<dbReference type="PaxDb" id="29760-VIT_05s0020g01020.t01"/>
<protein>
    <submittedName>
        <fullName evidence="2">Uncharacterized protein</fullName>
    </submittedName>
</protein>
<accession>F6HE51</accession>
<dbReference type="InParanoid" id="F6HE51"/>
<dbReference type="HOGENOM" id="CLU_2781078_0_0_1"/>
<feature type="region of interest" description="Disordered" evidence="1">
    <location>
        <begin position="1"/>
        <end position="31"/>
    </location>
</feature>
<reference evidence="3" key="1">
    <citation type="journal article" date="2007" name="Nature">
        <title>The grapevine genome sequence suggests ancestral hexaploidization in major angiosperm phyla.</title>
        <authorList>
            <consortium name="The French-Italian Public Consortium for Grapevine Genome Characterization."/>
            <person name="Jaillon O."/>
            <person name="Aury J.-M."/>
            <person name="Noel B."/>
            <person name="Policriti A."/>
            <person name="Clepet C."/>
            <person name="Casagrande A."/>
            <person name="Choisne N."/>
            <person name="Aubourg S."/>
            <person name="Vitulo N."/>
            <person name="Jubin C."/>
            <person name="Vezzi A."/>
            <person name="Legeai F."/>
            <person name="Hugueney P."/>
            <person name="Dasilva C."/>
            <person name="Horner D."/>
            <person name="Mica E."/>
            <person name="Jublot D."/>
            <person name="Poulain J."/>
            <person name="Bruyere C."/>
            <person name="Billault A."/>
            <person name="Segurens B."/>
            <person name="Gouyvenoux M."/>
            <person name="Ugarte E."/>
            <person name="Cattonaro F."/>
            <person name="Anthouard V."/>
            <person name="Vico V."/>
            <person name="Del Fabbro C."/>
            <person name="Alaux M."/>
            <person name="Di Gaspero G."/>
            <person name="Dumas V."/>
            <person name="Felice N."/>
            <person name="Paillard S."/>
            <person name="Juman I."/>
            <person name="Moroldo M."/>
            <person name="Scalabrin S."/>
            <person name="Canaguier A."/>
            <person name="Le Clainche I."/>
            <person name="Malacrida G."/>
            <person name="Durand E."/>
            <person name="Pesole G."/>
            <person name="Laucou V."/>
            <person name="Chatelet P."/>
            <person name="Merdinoglu D."/>
            <person name="Delledonne M."/>
            <person name="Pezzotti M."/>
            <person name="Lecharny A."/>
            <person name="Scarpelli C."/>
            <person name="Artiguenave F."/>
            <person name="Pe M.E."/>
            <person name="Valle G."/>
            <person name="Morgante M."/>
            <person name="Caboche M."/>
            <person name="Adam-Blondon A.-F."/>
            <person name="Weissenbach J."/>
            <person name="Quetier F."/>
            <person name="Wincker P."/>
        </authorList>
    </citation>
    <scope>NUCLEOTIDE SEQUENCE [LARGE SCALE GENOMIC DNA]</scope>
    <source>
        <strain evidence="3">cv. Pinot noir / PN40024</strain>
    </source>
</reference>
<gene>
    <name evidence="2" type="ordered locus">VIT_05s0020g01020</name>
</gene>
<evidence type="ECO:0000256" key="1">
    <source>
        <dbReference type="SAM" id="MobiDB-lite"/>
    </source>
</evidence>
<dbReference type="Proteomes" id="UP000009183">
    <property type="component" value="Chromosome 5"/>
</dbReference>
<evidence type="ECO:0000313" key="3">
    <source>
        <dbReference type="Proteomes" id="UP000009183"/>
    </source>
</evidence>
<name>F6HE51_VITVI</name>
<sequence>MESKEREDLCEHTREREPWQGTTGRRSHFSSPYSAFSRRAVHLVGRTHGKKQAIIGEEYVVVMKTDMVG</sequence>
<evidence type="ECO:0000313" key="2">
    <source>
        <dbReference type="EMBL" id="CCB50303.1"/>
    </source>
</evidence>
<keyword evidence="3" id="KW-1185">Reference proteome</keyword>
<dbReference type="EMBL" id="FN595749">
    <property type="protein sequence ID" value="CCB50303.1"/>
    <property type="molecule type" value="Genomic_DNA"/>
</dbReference>
<feature type="compositionally biased region" description="Polar residues" evidence="1">
    <location>
        <begin position="20"/>
        <end position="31"/>
    </location>
</feature>
<organism evidence="2 3">
    <name type="scientific">Vitis vinifera</name>
    <name type="common">Grape</name>
    <dbReference type="NCBI Taxonomy" id="29760"/>
    <lineage>
        <taxon>Eukaryota</taxon>
        <taxon>Viridiplantae</taxon>
        <taxon>Streptophyta</taxon>
        <taxon>Embryophyta</taxon>
        <taxon>Tracheophyta</taxon>
        <taxon>Spermatophyta</taxon>
        <taxon>Magnoliopsida</taxon>
        <taxon>eudicotyledons</taxon>
        <taxon>Gunneridae</taxon>
        <taxon>Pentapetalae</taxon>
        <taxon>rosids</taxon>
        <taxon>Vitales</taxon>
        <taxon>Vitaceae</taxon>
        <taxon>Viteae</taxon>
        <taxon>Vitis</taxon>
    </lineage>
</organism>
<dbReference type="AlphaFoldDB" id="F6HE51"/>